<dbReference type="InterPro" id="IPR025961">
    <property type="entry name" value="Metal_resist"/>
</dbReference>
<proteinExistence type="predicted"/>
<dbReference type="RefSeq" id="WP_093966148.1">
    <property type="nucleotide sequence ID" value="NZ_FXYE01000001.1"/>
</dbReference>
<evidence type="ECO:0000256" key="1">
    <source>
        <dbReference type="SAM" id="Phobius"/>
    </source>
</evidence>
<keyword evidence="1" id="KW-0472">Membrane</keyword>
<feature type="transmembrane region" description="Helical" evidence="1">
    <location>
        <begin position="18"/>
        <end position="39"/>
    </location>
</feature>
<evidence type="ECO:0000313" key="2">
    <source>
        <dbReference type="EMBL" id="SMX33151.1"/>
    </source>
</evidence>
<keyword evidence="1" id="KW-1133">Transmembrane helix</keyword>
<reference evidence="3" key="1">
    <citation type="submission" date="2017-05" db="EMBL/GenBank/DDBJ databases">
        <authorList>
            <person name="Rodrigo-Torres L."/>
            <person name="Arahal R. D."/>
            <person name="Lucena T."/>
        </authorList>
    </citation>
    <scope>NUCLEOTIDE SEQUENCE [LARGE SCALE GENOMIC DNA]</scope>
    <source>
        <strain evidence="3">CECT 8621</strain>
    </source>
</reference>
<evidence type="ECO:0000313" key="3">
    <source>
        <dbReference type="Proteomes" id="UP000202922"/>
    </source>
</evidence>
<organism evidence="2 3">
    <name type="scientific">Actibacterium lipolyticum</name>
    <dbReference type="NCBI Taxonomy" id="1524263"/>
    <lineage>
        <taxon>Bacteria</taxon>
        <taxon>Pseudomonadati</taxon>
        <taxon>Pseudomonadota</taxon>
        <taxon>Alphaproteobacteria</taxon>
        <taxon>Rhodobacterales</taxon>
        <taxon>Roseobacteraceae</taxon>
        <taxon>Actibacterium</taxon>
    </lineage>
</organism>
<dbReference type="Pfam" id="PF13801">
    <property type="entry name" value="Metal_resist"/>
    <property type="match status" value="1"/>
</dbReference>
<dbReference type="AlphaFoldDB" id="A0A238JR86"/>
<gene>
    <name evidence="2" type="ORF">COL8621_00968</name>
</gene>
<dbReference type="OrthoDB" id="7876971at2"/>
<sequence>MSDLDTQKPRKRFTWGRALLGASLAMNLLVVGVVAGSILNHAKPPKSAPLPGGDIIGYGPYTQALTAEDRVVLRDAMKRKAPELRSNRKEVKRDFDRLLVTLRAQPFDRAAAEAILGAQHARVEGQVVLVRRLLMDHIEQMEPAERVAFAERLTDAIRRGPKSRKPARD</sequence>
<protein>
    <recommendedName>
        <fullName evidence="4">Periplasmic heavy metal sensor</fullName>
    </recommendedName>
</protein>
<dbReference type="Proteomes" id="UP000202922">
    <property type="component" value="Unassembled WGS sequence"/>
</dbReference>
<accession>A0A238JR86</accession>
<keyword evidence="3" id="KW-1185">Reference proteome</keyword>
<dbReference type="EMBL" id="FXYE01000001">
    <property type="protein sequence ID" value="SMX33151.1"/>
    <property type="molecule type" value="Genomic_DNA"/>
</dbReference>
<evidence type="ECO:0008006" key="4">
    <source>
        <dbReference type="Google" id="ProtNLM"/>
    </source>
</evidence>
<keyword evidence="1" id="KW-0812">Transmembrane</keyword>
<name>A0A238JR86_9RHOB</name>